<comment type="caution">
    <text evidence="3">The sequence shown here is derived from an EMBL/GenBank/DDBJ whole genome shotgun (WGS) entry which is preliminary data.</text>
</comment>
<feature type="compositionally biased region" description="Polar residues" evidence="1">
    <location>
        <begin position="392"/>
        <end position="403"/>
    </location>
</feature>
<keyword evidence="3" id="KW-0378">Hydrolase</keyword>
<keyword evidence="2" id="KW-0732">Signal</keyword>
<dbReference type="AlphaFoldDB" id="A0A2P6TD39"/>
<dbReference type="OrthoDB" id="10352666at2759"/>
<feature type="signal peptide" evidence="2">
    <location>
        <begin position="1"/>
        <end position="20"/>
    </location>
</feature>
<evidence type="ECO:0000256" key="2">
    <source>
        <dbReference type="SAM" id="SignalP"/>
    </source>
</evidence>
<dbReference type="GO" id="GO:0006508">
    <property type="term" value="P:proteolysis"/>
    <property type="evidence" value="ECO:0007669"/>
    <property type="project" value="UniProtKB-KW"/>
</dbReference>
<dbReference type="EMBL" id="LHPG02000023">
    <property type="protein sequence ID" value="PRW20558.1"/>
    <property type="molecule type" value="Genomic_DNA"/>
</dbReference>
<proteinExistence type="predicted"/>
<feature type="compositionally biased region" description="Basic and acidic residues" evidence="1">
    <location>
        <begin position="326"/>
        <end position="348"/>
    </location>
</feature>
<accession>A0A2P6TD39</accession>
<keyword evidence="3" id="KW-0645">Protease</keyword>
<keyword evidence="3" id="KW-0482">Metalloprotease</keyword>
<name>A0A2P6TD39_CHLSO</name>
<protein>
    <submittedName>
        <fullName evidence="3">Zinc metalloprotease zmpC</fullName>
    </submittedName>
</protein>
<dbReference type="Proteomes" id="UP000239899">
    <property type="component" value="Unassembled WGS sequence"/>
</dbReference>
<keyword evidence="4" id="KW-1185">Reference proteome</keyword>
<reference evidence="3 4" key="1">
    <citation type="journal article" date="2018" name="Plant J.">
        <title>Genome sequences of Chlorella sorokiniana UTEX 1602 and Micractinium conductrix SAG 241.80: implications to maltose excretion by a green alga.</title>
        <authorList>
            <person name="Arriola M.B."/>
            <person name="Velmurugan N."/>
            <person name="Zhang Y."/>
            <person name="Plunkett M.H."/>
            <person name="Hondzo H."/>
            <person name="Barney B.M."/>
        </authorList>
    </citation>
    <scope>NUCLEOTIDE SEQUENCE [LARGE SCALE GENOMIC DNA]</scope>
    <source>
        <strain evidence="4">UTEX 1602</strain>
    </source>
</reference>
<organism evidence="3 4">
    <name type="scientific">Chlorella sorokiniana</name>
    <name type="common">Freshwater green alga</name>
    <dbReference type="NCBI Taxonomy" id="3076"/>
    <lineage>
        <taxon>Eukaryota</taxon>
        <taxon>Viridiplantae</taxon>
        <taxon>Chlorophyta</taxon>
        <taxon>core chlorophytes</taxon>
        <taxon>Trebouxiophyceae</taxon>
        <taxon>Chlorellales</taxon>
        <taxon>Chlorellaceae</taxon>
        <taxon>Chlorella clade</taxon>
        <taxon>Chlorella</taxon>
    </lineage>
</organism>
<gene>
    <name evidence="3" type="ORF">C2E21_8912</name>
</gene>
<dbReference type="GO" id="GO:0008237">
    <property type="term" value="F:metallopeptidase activity"/>
    <property type="evidence" value="ECO:0007669"/>
    <property type="project" value="UniProtKB-KW"/>
</dbReference>
<evidence type="ECO:0000256" key="1">
    <source>
        <dbReference type="SAM" id="MobiDB-lite"/>
    </source>
</evidence>
<feature type="chain" id="PRO_5015140409" evidence="2">
    <location>
        <begin position="21"/>
        <end position="476"/>
    </location>
</feature>
<feature type="compositionally biased region" description="Low complexity" evidence="1">
    <location>
        <begin position="431"/>
        <end position="454"/>
    </location>
</feature>
<evidence type="ECO:0000313" key="4">
    <source>
        <dbReference type="Proteomes" id="UP000239899"/>
    </source>
</evidence>
<feature type="region of interest" description="Disordered" evidence="1">
    <location>
        <begin position="326"/>
        <end position="476"/>
    </location>
</feature>
<sequence>MCSKALLLALALACLGLASARSLKGGRHIGGPVCKWKCEEDFDRERWEDKFDCSIDQFHELNHWAKQKKWIKKGDVCDVPCEAEYKPKKDKKEWHYYGEICQFKADKDYSKGDFCDGFGIEWLVVIALNEDWCEDTKDAVIVFKKGEIIDVPCHYEHKRFGKKWHWKPDHKRKTRGDVCEFKIVKKWHPRRIQRDFDWDWEGCLELNPHLYYRKWCYVEEIIYIPCDRKHKEHGNKWHHEEKKWWCEFDRDDWKPDWKDCKDYCPGECRPRKKEYDCEEDRRPRWPETPDWCIPPQKDWGNKDDFCFRPDPVYDFTPDYGWEGEWVKPEDGYNGDGNHHYEGGNKPDNGHGSGNGNGWDTNPDANAPAPEPEKPERNPDAGAPAPQPEGNVPENNIVASQPTKVDNVDISPSPSPSPSPKDDPAPVEESPEQSSEPVEPEASPETTVEESTAPEDTPVESAAPEDVPSETEPSPAP</sequence>
<evidence type="ECO:0000313" key="3">
    <source>
        <dbReference type="EMBL" id="PRW20558.1"/>
    </source>
</evidence>